<dbReference type="AlphaFoldDB" id="A0A1X0A825"/>
<reference evidence="1 2" key="1">
    <citation type="submission" date="2017-02" db="EMBL/GenBank/DDBJ databases">
        <title>The new phylogeny of genus Mycobacterium.</title>
        <authorList>
            <person name="Tortoli E."/>
            <person name="Trovato A."/>
            <person name="Cirillo D.M."/>
        </authorList>
    </citation>
    <scope>NUCLEOTIDE SEQUENCE [LARGE SCALE GENOMIC DNA]</scope>
    <source>
        <strain evidence="1 2">RW6</strain>
    </source>
</reference>
<dbReference type="EMBL" id="MVHF01000051">
    <property type="protein sequence ID" value="ORA26028.1"/>
    <property type="molecule type" value="Genomic_DNA"/>
</dbReference>
<accession>A0A1X0A825</accession>
<keyword evidence="2" id="KW-1185">Reference proteome</keyword>
<organism evidence="1 2">
    <name type="scientific">Mycobacterium aquaticum</name>
    <dbReference type="NCBI Taxonomy" id="1927124"/>
    <lineage>
        <taxon>Bacteria</taxon>
        <taxon>Bacillati</taxon>
        <taxon>Actinomycetota</taxon>
        <taxon>Actinomycetes</taxon>
        <taxon>Mycobacteriales</taxon>
        <taxon>Mycobacteriaceae</taxon>
        <taxon>Mycobacterium</taxon>
    </lineage>
</organism>
<dbReference type="Proteomes" id="UP000192448">
    <property type="component" value="Unassembled WGS sequence"/>
</dbReference>
<comment type="caution">
    <text evidence="1">The sequence shown here is derived from an EMBL/GenBank/DDBJ whole genome shotgun (WGS) entry which is preliminary data.</text>
</comment>
<proteinExistence type="predicted"/>
<name>A0A1X0A825_9MYCO</name>
<evidence type="ECO:0000313" key="1">
    <source>
        <dbReference type="EMBL" id="ORA26028.1"/>
    </source>
</evidence>
<protein>
    <submittedName>
        <fullName evidence="1">Uncharacterized protein</fullName>
    </submittedName>
</protein>
<sequence>MHLYPELVGVLATAVEEGFQSRSGILLDPPLAAGTSGARVDYAVEAFGVLDFSPPQGQVPKGGGLFPWAAGTVPIHRRGRGCPFGSMCVMCGTVTWRGR</sequence>
<gene>
    <name evidence="1" type="ORF">BST13_32420</name>
</gene>
<evidence type="ECO:0000313" key="2">
    <source>
        <dbReference type="Proteomes" id="UP000192448"/>
    </source>
</evidence>